<dbReference type="GeneTree" id="ENSGT00940000160311"/>
<comment type="subcellular location">
    <subcellularLocation>
        <location evidence="1 7">Cytoplasm</location>
    </subcellularLocation>
</comment>
<dbReference type="PROSITE" id="PS50102">
    <property type="entry name" value="RRM"/>
    <property type="match status" value="4"/>
</dbReference>
<dbReference type="InterPro" id="IPR006515">
    <property type="entry name" value="PABP_1234"/>
</dbReference>
<keyword evidence="3 7" id="KW-0963">Cytoplasm</keyword>
<evidence type="ECO:0000256" key="6">
    <source>
        <dbReference type="PROSITE-ProRule" id="PRU00176"/>
    </source>
</evidence>
<dbReference type="InterPro" id="IPR050502">
    <property type="entry name" value="Euk_RNA-bind_prot"/>
</dbReference>
<dbReference type="CDD" id="cd12378">
    <property type="entry name" value="RRM1_I_PABPs"/>
    <property type="match status" value="1"/>
</dbReference>
<gene>
    <name evidence="10" type="primary">LOC114770025</name>
</gene>
<dbReference type="SMART" id="SM00361">
    <property type="entry name" value="RRM_1"/>
    <property type="match status" value="3"/>
</dbReference>
<dbReference type="PROSITE" id="PS51309">
    <property type="entry name" value="PABC"/>
    <property type="match status" value="1"/>
</dbReference>
<dbReference type="Gene3D" id="1.10.1900.10">
    <property type="entry name" value="c-terminal domain of poly(a) binding protein"/>
    <property type="match status" value="1"/>
</dbReference>
<keyword evidence="4" id="KW-0677">Repeat</keyword>
<dbReference type="FunFam" id="1.10.1900.10:FF:000001">
    <property type="entry name" value="Polyadenylate-binding protein"/>
    <property type="match status" value="1"/>
</dbReference>
<evidence type="ECO:0000313" key="11">
    <source>
        <dbReference type="Proteomes" id="UP000694580"/>
    </source>
</evidence>
<dbReference type="Ensembl" id="ENSDCDT00010067064.1">
    <property type="protein sequence ID" value="ENSDCDP00010056421.1"/>
    <property type="gene ID" value="ENSDCDG00010031494.1"/>
</dbReference>
<dbReference type="PANTHER" id="PTHR48025">
    <property type="entry name" value="OS02G0815200 PROTEIN"/>
    <property type="match status" value="1"/>
</dbReference>
<keyword evidence="5 6" id="KW-0694">RNA-binding</keyword>
<sequence length="584" mass="65802">MNPSAPSYPMASLYVGDLHQDVTEAMLYEKFSPAGAILSIRVCRDMITRRSLGYAYVNFQQPADAERALDTMNFDVIKGRPVRIMWSQRDPSLRKSGVGNIFIKNLDKSIDNKALYDTFSAFGNILSCKVVCDENGSKGYGFVHFETQEAAERAIEKMNGMLLNDRKVFVGRFKSRKEREAELGARAKEFTNVYIKNFGEDMDDEKLREVFSQYGNAMSIRVMTDDGGKSRGFGFVSFERHEDAQRAVDEMNGKELNGRPIYVGRAQKKVERQTELKRKFEQMKQDRMTRYQGVNLYVKNLDDGIDDERLRKEFSPFGTITSAKVMMEGGRSKGFGFVCFSSPEEATKAVTEMNGRIVATKPLYVALAQRKEERQAHLTNQYMQRMASVRAVPNTVINPYQPAPPSGYFMAAIPQVIAQNRAAYYPTSQLAQLRPSPRWATQGVRPQRELFASSPHRFWHVTFLFGIYMDPLLLVQISRTCQPAVVVQGQEPLTASMLASAPPQEQKQMLGERLFPLIQNMHPSLAGKITGMLLEIDNSELLHMLESPESLRSKVDEAVAVLQAHQAKEAAQKTVTNSTGVPSV</sequence>
<evidence type="ECO:0000313" key="10">
    <source>
        <dbReference type="Ensembl" id="ENSDCDP00010056421.1"/>
    </source>
</evidence>
<dbReference type="AlphaFoldDB" id="A0AAY4EH45"/>
<dbReference type="SMART" id="SM00517">
    <property type="entry name" value="PolyA"/>
    <property type="match status" value="1"/>
</dbReference>
<dbReference type="Pfam" id="PF00076">
    <property type="entry name" value="RRM_1"/>
    <property type="match status" value="4"/>
</dbReference>
<dbReference type="InterPro" id="IPR012677">
    <property type="entry name" value="Nucleotide-bd_a/b_plait_sf"/>
</dbReference>
<evidence type="ECO:0000259" key="8">
    <source>
        <dbReference type="PROSITE" id="PS50102"/>
    </source>
</evidence>
<proteinExistence type="inferred from homology"/>
<dbReference type="CDD" id="cd12380">
    <property type="entry name" value="RRM3_I_PABPs"/>
    <property type="match status" value="1"/>
</dbReference>
<evidence type="ECO:0000256" key="7">
    <source>
        <dbReference type="RuleBase" id="RU362004"/>
    </source>
</evidence>
<dbReference type="Proteomes" id="UP000694580">
    <property type="component" value="Chromosome 20"/>
</dbReference>
<keyword evidence="11" id="KW-1185">Reference proteome</keyword>
<dbReference type="SMART" id="SM00360">
    <property type="entry name" value="RRM"/>
    <property type="match status" value="4"/>
</dbReference>
<dbReference type="InterPro" id="IPR045305">
    <property type="entry name" value="RRM2_I_PABPs"/>
</dbReference>
<comment type="similarity">
    <text evidence="2 7">Belongs to the polyadenylate-binding protein type-1 family.</text>
</comment>
<feature type="domain" description="PABC" evidence="9">
    <location>
        <begin position="490"/>
        <end position="567"/>
    </location>
</feature>
<dbReference type="CDD" id="cd12381">
    <property type="entry name" value="RRM4_I_PABPs"/>
    <property type="match status" value="1"/>
</dbReference>
<reference evidence="10 11" key="1">
    <citation type="submission" date="2020-06" db="EMBL/GenBank/DDBJ databases">
        <authorList>
            <consortium name="Wellcome Sanger Institute Data Sharing"/>
        </authorList>
    </citation>
    <scope>NUCLEOTIDE SEQUENCE [LARGE SCALE GENOMIC DNA]</scope>
</reference>
<feature type="domain" description="RRM" evidence="8">
    <location>
        <begin position="191"/>
        <end position="268"/>
    </location>
</feature>
<dbReference type="Pfam" id="PF00658">
    <property type="entry name" value="MLLE"/>
    <property type="match status" value="1"/>
</dbReference>
<feature type="domain" description="RRM" evidence="8">
    <location>
        <begin position="294"/>
        <end position="370"/>
    </location>
</feature>
<dbReference type="InterPro" id="IPR036053">
    <property type="entry name" value="PABP-dom"/>
</dbReference>
<protein>
    <recommendedName>
        <fullName evidence="7">Polyadenylate-binding protein</fullName>
        <shortName evidence="7">PABP</shortName>
    </recommendedName>
</protein>
<dbReference type="PANTHER" id="PTHR48025:SF1">
    <property type="entry name" value="RRM DOMAIN-CONTAINING PROTEIN"/>
    <property type="match status" value="1"/>
</dbReference>
<evidence type="ECO:0000256" key="4">
    <source>
        <dbReference type="ARBA" id="ARBA00022737"/>
    </source>
</evidence>
<dbReference type="InterPro" id="IPR035979">
    <property type="entry name" value="RBD_domain_sf"/>
</dbReference>
<evidence type="ECO:0000259" key="9">
    <source>
        <dbReference type="PROSITE" id="PS51309"/>
    </source>
</evidence>
<dbReference type="FunFam" id="3.30.70.330:FF:000154">
    <property type="entry name" value="Polyadenylate-binding protein"/>
    <property type="match status" value="1"/>
</dbReference>
<dbReference type="FunFam" id="3.30.70.330:FF:000042">
    <property type="entry name" value="Polyadenylate-binding protein"/>
    <property type="match status" value="1"/>
</dbReference>
<dbReference type="FunFam" id="3.30.70.330:FF:000003">
    <property type="entry name" value="Polyadenylate-binding protein"/>
    <property type="match status" value="1"/>
</dbReference>
<dbReference type="NCBIfam" id="TIGR01628">
    <property type="entry name" value="PABP-1234"/>
    <property type="match status" value="1"/>
</dbReference>
<accession>A0AAY4EH45</accession>
<dbReference type="InterPro" id="IPR000504">
    <property type="entry name" value="RRM_dom"/>
</dbReference>
<feature type="domain" description="RRM" evidence="8">
    <location>
        <begin position="99"/>
        <end position="175"/>
    </location>
</feature>
<evidence type="ECO:0000256" key="3">
    <source>
        <dbReference type="ARBA" id="ARBA00022490"/>
    </source>
</evidence>
<comment type="function">
    <text evidence="7">Binds the poly(A) tail of mRNA.</text>
</comment>
<dbReference type="SUPFAM" id="SSF54928">
    <property type="entry name" value="RNA-binding domain, RBD"/>
    <property type="match status" value="2"/>
</dbReference>
<dbReference type="Gene3D" id="3.30.70.330">
    <property type="match status" value="4"/>
</dbReference>
<dbReference type="FunFam" id="3.30.70.330:FF:000021">
    <property type="entry name" value="Polyadenylate-binding protein"/>
    <property type="match status" value="1"/>
</dbReference>
<dbReference type="InterPro" id="IPR003954">
    <property type="entry name" value="RRM_euk-type"/>
</dbReference>
<evidence type="ECO:0000256" key="2">
    <source>
        <dbReference type="ARBA" id="ARBA00008557"/>
    </source>
</evidence>
<reference evidence="10" key="3">
    <citation type="submission" date="2025-09" db="UniProtKB">
        <authorList>
            <consortium name="Ensembl"/>
        </authorList>
    </citation>
    <scope>IDENTIFICATION</scope>
</reference>
<evidence type="ECO:0000256" key="1">
    <source>
        <dbReference type="ARBA" id="ARBA00004496"/>
    </source>
</evidence>
<reference evidence="10" key="2">
    <citation type="submission" date="2025-08" db="UniProtKB">
        <authorList>
            <consortium name="Ensembl"/>
        </authorList>
    </citation>
    <scope>IDENTIFICATION</scope>
</reference>
<dbReference type="InterPro" id="IPR034364">
    <property type="entry name" value="PABP_RRM1"/>
</dbReference>
<evidence type="ECO:0000256" key="5">
    <source>
        <dbReference type="ARBA" id="ARBA00022884"/>
    </source>
</evidence>
<dbReference type="SUPFAM" id="SSF63570">
    <property type="entry name" value="PABC (PABP) domain"/>
    <property type="match status" value="1"/>
</dbReference>
<dbReference type="InterPro" id="IPR002004">
    <property type="entry name" value="PABP_HYD_C"/>
</dbReference>
<dbReference type="CDD" id="cd12379">
    <property type="entry name" value="RRM2_I_PABPs"/>
    <property type="match status" value="1"/>
</dbReference>
<dbReference type="GO" id="GO:0003729">
    <property type="term" value="F:mRNA binding"/>
    <property type="evidence" value="ECO:0007669"/>
    <property type="project" value="TreeGrafter"/>
</dbReference>
<organism evidence="10 11">
    <name type="scientific">Denticeps clupeoides</name>
    <name type="common">denticle herring</name>
    <dbReference type="NCBI Taxonomy" id="299321"/>
    <lineage>
        <taxon>Eukaryota</taxon>
        <taxon>Metazoa</taxon>
        <taxon>Chordata</taxon>
        <taxon>Craniata</taxon>
        <taxon>Vertebrata</taxon>
        <taxon>Euteleostomi</taxon>
        <taxon>Actinopterygii</taxon>
        <taxon>Neopterygii</taxon>
        <taxon>Teleostei</taxon>
        <taxon>Clupei</taxon>
        <taxon>Clupeiformes</taxon>
        <taxon>Denticipitoidei</taxon>
        <taxon>Denticipitidae</taxon>
        <taxon>Denticeps</taxon>
    </lineage>
</organism>
<dbReference type="GO" id="GO:0005737">
    <property type="term" value="C:cytoplasm"/>
    <property type="evidence" value="ECO:0007669"/>
    <property type="project" value="UniProtKB-SubCell"/>
</dbReference>
<feature type="domain" description="RRM" evidence="8">
    <location>
        <begin position="11"/>
        <end position="89"/>
    </location>
</feature>
<name>A0AAY4EH45_9TELE</name>